<dbReference type="PANTHER" id="PTHR48098">
    <property type="entry name" value="ENTEROCHELIN ESTERASE-RELATED"/>
    <property type="match status" value="1"/>
</dbReference>
<dbReference type="RefSeq" id="WP_311629291.1">
    <property type="nucleotide sequence ID" value="NZ_JAVREN010000005.1"/>
</dbReference>
<gene>
    <name evidence="1" type="ORF">RM780_05260</name>
</gene>
<dbReference type="EMBL" id="JAVREN010000005">
    <property type="protein sequence ID" value="MDT0306369.1"/>
    <property type="molecule type" value="Genomic_DNA"/>
</dbReference>
<evidence type="ECO:0000313" key="1">
    <source>
        <dbReference type="EMBL" id="MDT0306369.1"/>
    </source>
</evidence>
<reference evidence="2" key="1">
    <citation type="submission" date="2023-07" db="EMBL/GenBank/DDBJ databases">
        <title>30 novel species of actinomycetes from the DSMZ collection.</title>
        <authorList>
            <person name="Nouioui I."/>
        </authorList>
    </citation>
    <scope>NUCLEOTIDE SEQUENCE [LARGE SCALE GENOMIC DNA]</scope>
    <source>
        <strain evidence="2">DSM 44917</strain>
    </source>
</reference>
<dbReference type="Pfam" id="PF00756">
    <property type="entry name" value="Esterase"/>
    <property type="match status" value="1"/>
</dbReference>
<keyword evidence="1" id="KW-0378">Hydrolase</keyword>
<dbReference type="SUPFAM" id="SSF53474">
    <property type="entry name" value="alpha/beta-Hydrolases"/>
    <property type="match status" value="1"/>
</dbReference>
<organism evidence="1 2">
    <name type="scientific">Streptomyces boetiae</name>
    <dbReference type="NCBI Taxonomy" id="3075541"/>
    <lineage>
        <taxon>Bacteria</taxon>
        <taxon>Bacillati</taxon>
        <taxon>Actinomycetota</taxon>
        <taxon>Actinomycetes</taxon>
        <taxon>Kitasatosporales</taxon>
        <taxon>Streptomycetaceae</taxon>
        <taxon>Streptomyces</taxon>
    </lineage>
</organism>
<dbReference type="GO" id="GO:0016787">
    <property type="term" value="F:hydrolase activity"/>
    <property type="evidence" value="ECO:0007669"/>
    <property type="project" value="UniProtKB-KW"/>
</dbReference>
<dbReference type="InterPro" id="IPR050583">
    <property type="entry name" value="Mycobacterial_A85_antigen"/>
</dbReference>
<evidence type="ECO:0000313" key="2">
    <source>
        <dbReference type="Proteomes" id="UP001183388"/>
    </source>
</evidence>
<proteinExistence type="predicted"/>
<dbReference type="InterPro" id="IPR000801">
    <property type="entry name" value="Esterase-like"/>
</dbReference>
<protein>
    <submittedName>
        <fullName evidence="1">Alpha/beta hydrolase-fold protein</fullName>
    </submittedName>
</protein>
<keyword evidence="2" id="KW-1185">Reference proteome</keyword>
<name>A0ABU2L483_9ACTN</name>
<comment type="caution">
    <text evidence="1">The sequence shown here is derived from an EMBL/GenBank/DDBJ whole genome shotgun (WGS) entry which is preliminary data.</text>
</comment>
<sequence>MKSRTARAAVIGAATVAAVAGLVVAPTAFGTEGTRVTATQPADDGARVVSETWLADRTLELQIQSPAVGGTVPTRVLLPASWSQNTTRTYPVLYMLHGAGDDYTSWTRETGIEEFAAEREMIVVMPDAGRTGIVADWRRGGDYVGFQTDELMQLLQRNYHANSTRAVAGISTGGYSAMALAMHRPGTFGAAASYSGILNTTFPGMPMVVEQIVSREGINANDLWGSWLFNWGTWSANNPASNARRLRGTELYVSTGTGLIGGVGMWLEETMESILFPATETFTLGLRIQGVSVETNLVWGGAHLWSDWEAEFQESWPMFAEALGLPE</sequence>
<dbReference type="Gene3D" id="3.40.50.1820">
    <property type="entry name" value="alpha/beta hydrolase"/>
    <property type="match status" value="1"/>
</dbReference>
<accession>A0ABU2L483</accession>
<dbReference type="Proteomes" id="UP001183388">
    <property type="component" value="Unassembled WGS sequence"/>
</dbReference>
<dbReference type="InterPro" id="IPR029058">
    <property type="entry name" value="AB_hydrolase_fold"/>
</dbReference>
<dbReference type="PANTHER" id="PTHR48098:SF1">
    <property type="entry name" value="DIACYLGLYCEROL ACYLTRANSFERASE_MYCOLYLTRANSFERASE AG85A"/>
    <property type="match status" value="1"/>
</dbReference>